<feature type="coiled-coil region" evidence="11">
    <location>
        <begin position="575"/>
        <end position="609"/>
    </location>
</feature>
<dbReference type="Gene3D" id="3.30.420.40">
    <property type="match status" value="2"/>
</dbReference>
<keyword evidence="4 10" id="KW-0067">ATP-binding</keyword>
<dbReference type="InterPro" id="IPR013126">
    <property type="entry name" value="Hsp_70_fam"/>
</dbReference>
<keyword evidence="13" id="KW-0346">Stress response</keyword>
<dbReference type="PANTHER" id="PTHR19375">
    <property type="entry name" value="HEAT SHOCK PROTEIN 70KDA"/>
    <property type="match status" value="1"/>
</dbReference>
<keyword evidence="6" id="KW-0496">Mitochondrion</keyword>
<comment type="catalytic activity">
    <reaction evidence="7">
        <text>ATP + H2O = ADP + phosphate + H(+)</text>
        <dbReference type="Rhea" id="RHEA:13065"/>
        <dbReference type="ChEBI" id="CHEBI:15377"/>
        <dbReference type="ChEBI" id="CHEBI:15378"/>
        <dbReference type="ChEBI" id="CHEBI:30616"/>
        <dbReference type="ChEBI" id="CHEBI:43474"/>
        <dbReference type="ChEBI" id="CHEBI:456216"/>
        <dbReference type="EC" id="3.6.4.10"/>
    </reaction>
</comment>
<dbReference type="Pfam" id="PF00012">
    <property type="entry name" value="HSP70"/>
    <property type="match status" value="1"/>
</dbReference>
<dbReference type="FunFam" id="1.20.1270.10:FF:000007">
    <property type="entry name" value="Heat shock protein, mitochondrial"/>
    <property type="match status" value="1"/>
</dbReference>
<dbReference type="GO" id="GO:0005524">
    <property type="term" value="F:ATP binding"/>
    <property type="evidence" value="ECO:0007669"/>
    <property type="project" value="UniProtKB-KW"/>
</dbReference>
<comment type="function">
    <text evidence="8">Required for the assembly of iron-sulfur (Fe/S) clusters in mitochondria. Assisted by the DnaJ-like co-chaperone jac1 and the nucleotide exchange factor mge1, it mediates ATP-dependent Fe-S cluster transfer from the scaffold proteins isu1/isu2 to grx5.</text>
</comment>
<organism evidence="13 14">
    <name type="scientific">Saccharata proteae CBS 121410</name>
    <dbReference type="NCBI Taxonomy" id="1314787"/>
    <lineage>
        <taxon>Eukaryota</taxon>
        <taxon>Fungi</taxon>
        <taxon>Dikarya</taxon>
        <taxon>Ascomycota</taxon>
        <taxon>Pezizomycotina</taxon>
        <taxon>Dothideomycetes</taxon>
        <taxon>Dothideomycetes incertae sedis</taxon>
        <taxon>Botryosphaeriales</taxon>
        <taxon>Saccharataceae</taxon>
        <taxon>Saccharata</taxon>
    </lineage>
</organism>
<dbReference type="NCBIfam" id="TIGR02350">
    <property type="entry name" value="prok_dnaK"/>
    <property type="match status" value="1"/>
</dbReference>
<dbReference type="InterPro" id="IPR012725">
    <property type="entry name" value="Chaperone_DnaK"/>
</dbReference>
<dbReference type="GO" id="GO:0005759">
    <property type="term" value="C:mitochondrial matrix"/>
    <property type="evidence" value="ECO:0007669"/>
    <property type="project" value="UniProtKB-SubCell"/>
</dbReference>
<dbReference type="GO" id="GO:0051082">
    <property type="term" value="F:unfolded protein binding"/>
    <property type="evidence" value="ECO:0007669"/>
    <property type="project" value="InterPro"/>
</dbReference>
<dbReference type="GO" id="GO:0140662">
    <property type="term" value="F:ATP-dependent protein folding chaperone"/>
    <property type="evidence" value="ECO:0007669"/>
    <property type="project" value="InterPro"/>
</dbReference>
<dbReference type="Gene3D" id="2.60.34.10">
    <property type="entry name" value="Substrate Binding Domain Of DNAk, Chain A, domain 1"/>
    <property type="match status" value="1"/>
</dbReference>
<dbReference type="FunFam" id="3.30.30.30:FF:000003">
    <property type="entry name" value="Heat shock protein 9"/>
    <property type="match status" value="1"/>
</dbReference>
<evidence type="ECO:0000256" key="4">
    <source>
        <dbReference type="ARBA" id="ARBA00022840"/>
    </source>
</evidence>
<dbReference type="HAMAP" id="MF_00332">
    <property type="entry name" value="DnaK"/>
    <property type="match status" value="1"/>
</dbReference>
<dbReference type="NCBIfam" id="NF001413">
    <property type="entry name" value="PRK00290.1"/>
    <property type="match status" value="1"/>
</dbReference>
<dbReference type="InterPro" id="IPR029048">
    <property type="entry name" value="HSP70_C_sf"/>
</dbReference>
<evidence type="ECO:0000256" key="6">
    <source>
        <dbReference type="ARBA" id="ARBA00023128"/>
    </source>
</evidence>
<gene>
    <name evidence="13" type="ORF">K490DRAFT_70595</name>
</gene>
<keyword evidence="14" id="KW-1185">Reference proteome</keyword>
<evidence type="ECO:0000256" key="1">
    <source>
        <dbReference type="ARBA" id="ARBA00004305"/>
    </source>
</evidence>
<evidence type="ECO:0000256" key="8">
    <source>
        <dbReference type="ARBA" id="ARBA00059314"/>
    </source>
</evidence>
<evidence type="ECO:0000256" key="5">
    <source>
        <dbReference type="ARBA" id="ARBA00022946"/>
    </source>
</evidence>
<dbReference type="Gene3D" id="3.90.640.10">
    <property type="entry name" value="Actin, Chain A, domain 4"/>
    <property type="match status" value="1"/>
</dbReference>
<evidence type="ECO:0000256" key="3">
    <source>
        <dbReference type="ARBA" id="ARBA00022741"/>
    </source>
</evidence>
<dbReference type="FunFam" id="3.90.640.10:FF:000003">
    <property type="entry name" value="Molecular chaperone DnaK"/>
    <property type="match status" value="1"/>
</dbReference>
<evidence type="ECO:0000256" key="2">
    <source>
        <dbReference type="ARBA" id="ARBA00007381"/>
    </source>
</evidence>
<comment type="caution">
    <text evidence="13">The sequence shown here is derived from an EMBL/GenBank/DDBJ whole genome shotgun (WGS) entry which is preliminary data.</text>
</comment>
<dbReference type="InterPro" id="IPR018181">
    <property type="entry name" value="Heat_shock_70_CS"/>
</dbReference>
<dbReference type="AlphaFoldDB" id="A0A9P4I4W4"/>
<evidence type="ECO:0000313" key="13">
    <source>
        <dbReference type="EMBL" id="KAF2091861.1"/>
    </source>
</evidence>
<evidence type="ECO:0000256" key="7">
    <source>
        <dbReference type="ARBA" id="ARBA00048056"/>
    </source>
</evidence>
<proteinExistence type="inferred from homology"/>
<dbReference type="EMBL" id="ML978711">
    <property type="protein sequence ID" value="KAF2091861.1"/>
    <property type="molecule type" value="Genomic_DNA"/>
</dbReference>
<evidence type="ECO:0000256" key="11">
    <source>
        <dbReference type="SAM" id="Coils"/>
    </source>
</evidence>
<keyword evidence="3 10" id="KW-0547">Nucleotide-binding</keyword>
<dbReference type="PRINTS" id="PR00301">
    <property type="entry name" value="HEATSHOCK70"/>
</dbReference>
<dbReference type="OrthoDB" id="2401965at2759"/>
<comment type="subcellular location">
    <subcellularLocation>
        <location evidence="1">Mitochondrion matrix</location>
    </subcellularLocation>
</comment>
<evidence type="ECO:0000256" key="12">
    <source>
        <dbReference type="SAM" id="MobiDB-lite"/>
    </source>
</evidence>
<feature type="compositionally biased region" description="Low complexity" evidence="12">
    <location>
        <begin position="654"/>
        <end position="666"/>
    </location>
</feature>
<sequence>MLASRLSRSVLPRASAFQRASPLIKSPLGSSFVRRYAEGGEEKVKGQVIGIDLGTTNSAVAVMEGKQPRIIENAEGTRTTPSVVGFTKDGERLVGIAAKRQAVVNPENTLFATKRLIGRKFTDAEVQRDISQVPYKIVQHTNGDAWLEAQGQKYSPSQIGGFVLGKMKETAEAFLGKQIKNAVVTVPAYFNDSQRQATKDAGQISGLNVLRVVNEPTAAALAYGLEKEQDRVIAVYDLGGGTFDISVLEIANGVFEVKSTNGDTHLGGEDFDITLVRHLVQQFKKEQGIDLSNDRMAIQRIREAAEKAKIELSSSLQTDINLPFITADASGPKHINSKMTRAQLESLVDPLISRTVDPVRKALKDANLQAKDIQDVILVGGMTRMPKVTESVKSIFGRDPAKSVNPDEAVAIGAAIQGAVLSGEVTDVLLLDVTPLSLGIETLGGVFTRLINRNTTIPTKKSQVFSTAADFQSAVEIKVYQGERELVRDNKLLGNFQLVGIPPAHRGVPQIEVTFDIDADSIVHVHAKDKSTNKDQSITIASGSGLSDNEIESMVNDAEKYHEQDKERKAAIEAANRADSVLNDTEKALKEFEDRIDKAEAEKIKEKIASLREFVTKSQAGEGTATAQELKEKTDEVQTASLTLFDQMHKARSEPQQGEQQQQQPGEGEDKKP</sequence>
<comment type="similarity">
    <text evidence="2 10">Belongs to the heat shock protein 70 family.</text>
</comment>
<keyword evidence="5" id="KW-0809">Transit peptide</keyword>
<dbReference type="FunFam" id="2.60.34.10:FF:000014">
    <property type="entry name" value="Chaperone protein DnaK HSP70"/>
    <property type="match status" value="1"/>
</dbReference>
<dbReference type="CDD" id="cd11733">
    <property type="entry name" value="ASKHA_NBD_HSP70_HSPA9"/>
    <property type="match status" value="1"/>
</dbReference>
<dbReference type="Proteomes" id="UP000799776">
    <property type="component" value="Unassembled WGS sequence"/>
</dbReference>
<keyword evidence="11" id="KW-0175">Coiled coil</keyword>
<dbReference type="Gene3D" id="1.20.1270.10">
    <property type="match status" value="1"/>
</dbReference>
<name>A0A9P4I4W4_9PEZI</name>
<dbReference type="FunFam" id="3.30.420.40:FF:000004">
    <property type="entry name" value="Molecular chaperone DnaK"/>
    <property type="match status" value="1"/>
</dbReference>
<dbReference type="SUPFAM" id="SSF100920">
    <property type="entry name" value="Heat shock protein 70kD (HSP70), peptide-binding domain"/>
    <property type="match status" value="1"/>
</dbReference>
<dbReference type="NCBIfam" id="NF003520">
    <property type="entry name" value="PRK05183.1"/>
    <property type="match status" value="1"/>
</dbReference>
<accession>A0A9P4I4W4</accession>
<evidence type="ECO:0000256" key="9">
    <source>
        <dbReference type="ARBA" id="ARBA00070638"/>
    </source>
</evidence>
<dbReference type="InterPro" id="IPR029047">
    <property type="entry name" value="HSP70_peptide-bd_sf"/>
</dbReference>
<feature type="region of interest" description="Disordered" evidence="12">
    <location>
        <begin position="615"/>
        <end position="673"/>
    </location>
</feature>
<evidence type="ECO:0000313" key="14">
    <source>
        <dbReference type="Proteomes" id="UP000799776"/>
    </source>
</evidence>
<feature type="compositionally biased region" description="Polar residues" evidence="12">
    <location>
        <begin position="616"/>
        <end position="627"/>
    </location>
</feature>
<dbReference type="PROSITE" id="PS01036">
    <property type="entry name" value="HSP70_3"/>
    <property type="match status" value="1"/>
</dbReference>
<dbReference type="FunFam" id="3.30.420.40:FF:000020">
    <property type="entry name" value="Chaperone protein HscA homolog"/>
    <property type="match status" value="1"/>
</dbReference>
<dbReference type="SUPFAM" id="SSF53067">
    <property type="entry name" value="Actin-like ATPase domain"/>
    <property type="match status" value="2"/>
</dbReference>
<reference evidence="13" key="1">
    <citation type="journal article" date="2020" name="Stud. Mycol.">
        <title>101 Dothideomycetes genomes: a test case for predicting lifestyles and emergence of pathogens.</title>
        <authorList>
            <person name="Haridas S."/>
            <person name="Albert R."/>
            <person name="Binder M."/>
            <person name="Bloem J."/>
            <person name="Labutti K."/>
            <person name="Salamov A."/>
            <person name="Andreopoulos B."/>
            <person name="Baker S."/>
            <person name="Barry K."/>
            <person name="Bills G."/>
            <person name="Bluhm B."/>
            <person name="Cannon C."/>
            <person name="Castanera R."/>
            <person name="Culley D."/>
            <person name="Daum C."/>
            <person name="Ezra D."/>
            <person name="Gonzalez J."/>
            <person name="Henrissat B."/>
            <person name="Kuo A."/>
            <person name="Liang C."/>
            <person name="Lipzen A."/>
            <person name="Lutzoni F."/>
            <person name="Magnuson J."/>
            <person name="Mondo S."/>
            <person name="Nolan M."/>
            <person name="Ohm R."/>
            <person name="Pangilinan J."/>
            <person name="Park H.-J."/>
            <person name="Ramirez L."/>
            <person name="Alfaro M."/>
            <person name="Sun H."/>
            <person name="Tritt A."/>
            <person name="Yoshinaga Y."/>
            <person name="Zwiers L.-H."/>
            <person name="Turgeon B."/>
            <person name="Goodwin S."/>
            <person name="Spatafora J."/>
            <person name="Crous P."/>
            <person name="Grigoriev I."/>
        </authorList>
    </citation>
    <scope>NUCLEOTIDE SEQUENCE</scope>
    <source>
        <strain evidence="13">CBS 121410</strain>
    </source>
</reference>
<dbReference type="PROSITE" id="PS00297">
    <property type="entry name" value="HSP70_1"/>
    <property type="match status" value="1"/>
</dbReference>
<protein>
    <recommendedName>
        <fullName evidence="9">Iron-sulfur cluster biogenesis chaperone, mitochondrial</fullName>
    </recommendedName>
</protein>
<dbReference type="PROSITE" id="PS00329">
    <property type="entry name" value="HSP70_2"/>
    <property type="match status" value="1"/>
</dbReference>
<dbReference type="InterPro" id="IPR043129">
    <property type="entry name" value="ATPase_NBD"/>
</dbReference>
<evidence type="ECO:0000256" key="10">
    <source>
        <dbReference type="RuleBase" id="RU003322"/>
    </source>
</evidence>